<dbReference type="RefSeq" id="WP_107029345.1">
    <property type="nucleotide sequence ID" value="NZ_DAWCJB010000143.1"/>
</dbReference>
<keyword evidence="1" id="KW-0472">Membrane</keyword>
<dbReference type="AlphaFoldDB" id="A0A2T3G5E4"/>
<keyword evidence="1" id="KW-1133">Transmembrane helix</keyword>
<evidence type="ECO:0000256" key="1">
    <source>
        <dbReference type="SAM" id="Phobius"/>
    </source>
</evidence>
<reference evidence="2 3" key="1">
    <citation type="journal article" date="2019" name="Int. J. Syst. Evol. Microbiol.">
        <title>Faecalibacillus intestinalis gen. nov., sp. nov. and Faecalibacillus faecis sp. nov., isolated from human faeces.</title>
        <authorList>
            <person name="Seo B."/>
            <person name="Jeon K."/>
            <person name="Baek I."/>
            <person name="Lee Y.M."/>
            <person name="Baek K."/>
            <person name="Ko G."/>
        </authorList>
    </citation>
    <scope>NUCLEOTIDE SEQUENCE [LARGE SCALE GENOMIC DNA]</scope>
    <source>
        <strain evidence="2 3">SNUG30099</strain>
    </source>
</reference>
<keyword evidence="1" id="KW-0812">Transmembrane</keyword>
<protein>
    <submittedName>
        <fullName evidence="2">Uncharacterized protein</fullName>
    </submittedName>
</protein>
<evidence type="ECO:0000313" key="3">
    <source>
        <dbReference type="Proteomes" id="UP000240974"/>
    </source>
</evidence>
<organism evidence="2 3">
    <name type="scientific">Faecalibacillus intestinalis</name>
    <dbReference type="NCBI Taxonomy" id="1982626"/>
    <lineage>
        <taxon>Bacteria</taxon>
        <taxon>Bacillati</taxon>
        <taxon>Bacillota</taxon>
        <taxon>Erysipelotrichia</taxon>
        <taxon>Erysipelotrichales</taxon>
        <taxon>Coprobacillaceae</taxon>
        <taxon>Faecalibacillus</taxon>
    </lineage>
</organism>
<sequence length="220" mass="25435">MKKIMCSTHYKKVILLFFAIFGFMIMILNNQNPIYALQNDHTVLIPIKQVLDTNDKDNSVEFTYVLKAEKSGSPMPANSEGKEYKWIMRNDSHVNLTINVNQEGSFNYKIYQETKDINSYVIDHHIYSLCIKANNDNNDLITITTVTNENGEKVENVTFKNQFKSFDTDTQNKELYMLKNKIKTGDSYLTGSYMCMFLVSSVILILFIIKFSNKKKGDVK</sequence>
<accession>A0A2T3G5E4</accession>
<dbReference type="Gene3D" id="2.60.40.3050">
    <property type="match status" value="1"/>
</dbReference>
<dbReference type="Proteomes" id="UP000240974">
    <property type="component" value="Unassembled WGS sequence"/>
</dbReference>
<feature type="transmembrane region" description="Helical" evidence="1">
    <location>
        <begin position="188"/>
        <end position="209"/>
    </location>
</feature>
<name>A0A2T3G5E4_9FIRM</name>
<evidence type="ECO:0000313" key="2">
    <source>
        <dbReference type="EMBL" id="PST42757.1"/>
    </source>
</evidence>
<proteinExistence type="predicted"/>
<keyword evidence="3" id="KW-1185">Reference proteome</keyword>
<gene>
    <name evidence="2" type="ORF">C7U54_03610</name>
</gene>
<dbReference type="InterPro" id="IPR038174">
    <property type="entry name" value="Strep_pil_link_sf"/>
</dbReference>
<dbReference type="EMBL" id="PYLQ01000003">
    <property type="protein sequence ID" value="PST42757.1"/>
    <property type="molecule type" value="Genomic_DNA"/>
</dbReference>
<comment type="caution">
    <text evidence="2">The sequence shown here is derived from an EMBL/GenBank/DDBJ whole genome shotgun (WGS) entry which is preliminary data.</text>
</comment>